<keyword evidence="2" id="KW-0378">Hydrolase</keyword>
<comment type="similarity">
    <text evidence="1">Belongs to the thioesterase PaaI family.</text>
</comment>
<gene>
    <name evidence="4" type="ORF">B5766_09890</name>
</gene>
<name>A0A2A6FPZ5_9MICO</name>
<dbReference type="PANTHER" id="PTHR43240:SF5">
    <property type="entry name" value="1,4-DIHYDROXY-2-NAPHTHOYL-COA THIOESTERASE 1"/>
    <property type="match status" value="1"/>
</dbReference>
<accession>A0A2A6FPZ5</accession>
<dbReference type="Pfam" id="PF03061">
    <property type="entry name" value="4HBT"/>
    <property type="match status" value="1"/>
</dbReference>
<dbReference type="PANTHER" id="PTHR43240">
    <property type="entry name" value="1,4-DIHYDROXY-2-NAPHTHOYL-COA THIOESTERASE 1"/>
    <property type="match status" value="1"/>
</dbReference>
<protein>
    <submittedName>
        <fullName evidence="4">Thioesterase</fullName>
    </submittedName>
</protein>
<proteinExistence type="inferred from homology"/>
<evidence type="ECO:0000256" key="2">
    <source>
        <dbReference type="ARBA" id="ARBA00022801"/>
    </source>
</evidence>
<evidence type="ECO:0000256" key="1">
    <source>
        <dbReference type="ARBA" id="ARBA00008324"/>
    </source>
</evidence>
<organism evidence="4 5">
    <name type="scientific">Candidatus Lumbricidiphila eiseniae</name>
    <dbReference type="NCBI Taxonomy" id="1969409"/>
    <lineage>
        <taxon>Bacteria</taxon>
        <taxon>Bacillati</taxon>
        <taxon>Actinomycetota</taxon>
        <taxon>Actinomycetes</taxon>
        <taxon>Micrococcales</taxon>
        <taxon>Microbacteriaceae</taxon>
        <taxon>Candidatus Lumbricidiphila</taxon>
    </lineage>
</organism>
<dbReference type="InterPro" id="IPR029069">
    <property type="entry name" value="HotDog_dom_sf"/>
</dbReference>
<dbReference type="InterPro" id="IPR006683">
    <property type="entry name" value="Thioestr_dom"/>
</dbReference>
<evidence type="ECO:0000313" key="4">
    <source>
        <dbReference type="EMBL" id="PDQ34760.1"/>
    </source>
</evidence>
<reference evidence="5" key="1">
    <citation type="submission" date="2017-03" db="EMBL/GenBank/DDBJ databases">
        <authorList>
            <person name="Lund M.B."/>
        </authorList>
    </citation>
    <scope>NUCLEOTIDE SEQUENCE [LARGE SCALE GENOMIC DNA]</scope>
</reference>
<evidence type="ECO:0000313" key="5">
    <source>
        <dbReference type="Proteomes" id="UP000219994"/>
    </source>
</evidence>
<dbReference type="AlphaFoldDB" id="A0A2A6FPZ5"/>
<dbReference type="Proteomes" id="UP000219994">
    <property type="component" value="Unassembled WGS sequence"/>
</dbReference>
<dbReference type="GO" id="GO:0005829">
    <property type="term" value="C:cytosol"/>
    <property type="evidence" value="ECO:0007669"/>
    <property type="project" value="TreeGrafter"/>
</dbReference>
<dbReference type="Gene3D" id="3.10.129.10">
    <property type="entry name" value="Hotdog Thioesterase"/>
    <property type="match status" value="1"/>
</dbReference>
<dbReference type="GO" id="GO:0061522">
    <property type="term" value="F:1,4-dihydroxy-2-naphthoyl-CoA thioesterase activity"/>
    <property type="evidence" value="ECO:0007669"/>
    <property type="project" value="TreeGrafter"/>
</dbReference>
<dbReference type="CDD" id="cd03443">
    <property type="entry name" value="PaaI_thioesterase"/>
    <property type="match status" value="1"/>
</dbReference>
<dbReference type="SUPFAM" id="SSF54637">
    <property type="entry name" value="Thioesterase/thiol ester dehydrase-isomerase"/>
    <property type="match status" value="1"/>
</dbReference>
<sequence>MADPIDPLAILRARGVGALAEKMQIEFLEFTIERSVARMPVEGNTQPAMLVHGGAYVVLAETLGSMAANLYAGPGRLAVGIEINASHSHSATVGWVTGVCTPVHLGRTLTTHDIALTNDEGTRCSTVRITNYIKDLHR</sequence>
<comment type="caution">
    <text evidence="4">The sequence shown here is derived from an EMBL/GenBank/DDBJ whole genome shotgun (WGS) entry which is preliminary data.</text>
</comment>
<feature type="domain" description="Thioesterase" evidence="3">
    <location>
        <begin position="51"/>
        <end position="124"/>
    </location>
</feature>
<evidence type="ECO:0000259" key="3">
    <source>
        <dbReference type="Pfam" id="PF03061"/>
    </source>
</evidence>
<dbReference type="EMBL" id="NAEP01000046">
    <property type="protein sequence ID" value="PDQ34760.1"/>
    <property type="molecule type" value="Genomic_DNA"/>
</dbReference>
<dbReference type="InterPro" id="IPR003736">
    <property type="entry name" value="PAAI_dom"/>
</dbReference>
<dbReference type="NCBIfam" id="TIGR00369">
    <property type="entry name" value="unchar_dom_1"/>
    <property type="match status" value="1"/>
</dbReference>